<evidence type="ECO:0000256" key="2">
    <source>
        <dbReference type="SAM" id="SignalP"/>
    </source>
</evidence>
<gene>
    <name evidence="3" type="ORF">NDU88_006640</name>
</gene>
<protein>
    <submittedName>
        <fullName evidence="3">Uncharacterized protein</fullName>
    </submittedName>
</protein>
<feature type="chain" id="PRO_5043720279" evidence="2">
    <location>
        <begin position="26"/>
        <end position="113"/>
    </location>
</feature>
<dbReference type="Proteomes" id="UP001066276">
    <property type="component" value="Chromosome 6"/>
</dbReference>
<feature type="compositionally biased region" description="Polar residues" evidence="1">
    <location>
        <begin position="68"/>
        <end position="78"/>
    </location>
</feature>
<proteinExistence type="predicted"/>
<name>A0AAV7QP51_PLEWA</name>
<evidence type="ECO:0000256" key="1">
    <source>
        <dbReference type="SAM" id="MobiDB-lite"/>
    </source>
</evidence>
<dbReference type="AlphaFoldDB" id="A0AAV7QP51"/>
<feature type="signal peptide" evidence="2">
    <location>
        <begin position="1"/>
        <end position="25"/>
    </location>
</feature>
<feature type="compositionally biased region" description="Polar residues" evidence="1">
    <location>
        <begin position="91"/>
        <end position="102"/>
    </location>
</feature>
<evidence type="ECO:0000313" key="3">
    <source>
        <dbReference type="EMBL" id="KAJ1140283.1"/>
    </source>
</evidence>
<accession>A0AAV7QP51</accession>
<feature type="region of interest" description="Disordered" evidence="1">
    <location>
        <begin position="22"/>
        <end position="113"/>
    </location>
</feature>
<organism evidence="3 4">
    <name type="scientific">Pleurodeles waltl</name>
    <name type="common">Iberian ribbed newt</name>
    <dbReference type="NCBI Taxonomy" id="8319"/>
    <lineage>
        <taxon>Eukaryota</taxon>
        <taxon>Metazoa</taxon>
        <taxon>Chordata</taxon>
        <taxon>Craniata</taxon>
        <taxon>Vertebrata</taxon>
        <taxon>Euteleostomi</taxon>
        <taxon>Amphibia</taxon>
        <taxon>Batrachia</taxon>
        <taxon>Caudata</taxon>
        <taxon>Salamandroidea</taxon>
        <taxon>Salamandridae</taxon>
        <taxon>Pleurodelinae</taxon>
        <taxon>Pleurodeles</taxon>
    </lineage>
</organism>
<evidence type="ECO:0000313" key="4">
    <source>
        <dbReference type="Proteomes" id="UP001066276"/>
    </source>
</evidence>
<keyword evidence="2" id="KW-0732">Signal</keyword>
<keyword evidence="4" id="KW-1185">Reference proteome</keyword>
<sequence>MRRGGARKASLILQIVNAGLVMTKGEEKETDTWITPKPRRHPRNPPNSQPDRTQVAAERARAVETATKCRTNSYSALRSENALPLGLDTGSEVSSTGSNKTPHVTPGSVDDLT</sequence>
<comment type="caution">
    <text evidence="3">The sequence shown here is derived from an EMBL/GenBank/DDBJ whole genome shotgun (WGS) entry which is preliminary data.</text>
</comment>
<dbReference type="EMBL" id="JANPWB010000010">
    <property type="protein sequence ID" value="KAJ1140283.1"/>
    <property type="molecule type" value="Genomic_DNA"/>
</dbReference>
<reference evidence="3" key="1">
    <citation type="journal article" date="2022" name="bioRxiv">
        <title>Sequencing and chromosome-scale assembly of the giantPleurodeles waltlgenome.</title>
        <authorList>
            <person name="Brown T."/>
            <person name="Elewa A."/>
            <person name="Iarovenko S."/>
            <person name="Subramanian E."/>
            <person name="Araus A.J."/>
            <person name="Petzold A."/>
            <person name="Susuki M."/>
            <person name="Suzuki K.-i.T."/>
            <person name="Hayashi T."/>
            <person name="Toyoda A."/>
            <person name="Oliveira C."/>
            <person name="Osipova E."/>
            <person name="Leigh N.D."/>
            <person name="Simon A."/>
            <person name="Yun M.H."/>
        </authorList>
    </citation>
    <scope>NUCLEOTIDE SEQUENCE</scope>
    <source>
        <strain evidence="3">20211129_DDA</strain>
        <tissue evidence="3">Liver</tissue>
    </source>
</reference>